<dbReference type="Pfam" id="PF00132">
    <property type="entry name" value="Hexapep"/>
    <property type="match status" value="1"/>
</dbReference>
<dbReference type="InterPro" id="IPR011004">
    <property type="entry name" value="Trimer_LpxA-like_sf"/>
</dbReference>
<dbReference type="Proteomes" id="UP001228581">
    <property type="component" value="Unassembled WGS sequence"/>
</dbReference>
<evidence type="ECO:0000313" key="1">
    <source>
        <dbReference type="EMBL" id="MDJ1491710.1"/>
    </source>
</evidence>
<proteinExistence type="predicted"/>
<accession>A0ABT7CDF4</accession>
<dbReference type="InterPro" id="IPR001451">
    <property type="entry name" value="Hexapep"/>
</dbReference>
<comment type="caution">
    <text evidence="1">The sequence shown here is derived from an EMBL/GenBank/DDBJ whole genome shotgun (WGS) entry which is preliminary data.</text>
</comment>
<evidence type="ECO:0000313" key="2">
    <source>
        <dbReference type="Proteomes" id="UP001228581"/>
    </source>
</evidence>
<dbReference type="PANTHER" id="PTHR23416:SF78">
    <property type="entry name" value="LIPOPOLYSACCHARIDE BIOSYNTHESIS O-ACETYL TRANSFERASE WBBJ-RELATED"/>
    <property type="match status" value="1"/>
</dbReference>
<dbReference type="Gene3D" id="2.160.10.10">
    <property type="entry name" value="Hexapeptide repeat proteins"/>
    <property type="match status" value="1"/>
</dbReference>
<protein>
    <submittedName>
        <fullName evidence="1">Acyltransferase</fullName>
        <ecNumber evidence="1">2.3.1.-</ecNumber>
    </submittedName>
</protein>
<gene>
    <name evidence="1" type="ORF">QNI19_02130</name>
</gene>
<keyword evidence="1" id="KW-0012">Acyltransferase</keyword>
<sequence length="191" mass="21599">MKYIYYWVNERNIISHQSATIRGWKNISTHGLLKIGVDYIGFTHNKDVTFLNIYGKIITFDNVSIGRGCRFDIGGKAIVKIGKGTYINPFTKVIIMHGLEIGEYCAISWDCQFLDEDFHEIQYEGKKSSDSNIIHIGNKVWIGSNVAIYKGTTIPNGCVVASNSVVKTKFEEENVLIAGNPAKIIKRNIYW</sequence>
<organism evidence="1 2">
    <name type="scientific">Xanthocytophaga flava</name>
    <dbReference type="NCBI Taxonomy" id="3048013"/>
    <lineage>
        <taxon>Bacteria</taxon>
        <taxon>Pseudomonadati</taxon>
        <taxon>Bacteroidota</taxon>
        <taxon>Cytophagia</taxon>
        <taxon>Cytophagales</taxon>
        <taxon>Rhodocytophagaceae</taxon>
        <taxon>Xanthocytophaga</taxon>
    </lineage>
</organism>
<dbReference type="RefSeq" id="WP_313991663.1">
    <property type="nucleotide sequence ID" value="NZ_JASJOR010000023.1"/>
</dbReference>
<keyword evidence="2" id="KW-1185">Reference proteome</keyword>
<dbReference type="EMBL" id="JASJOT010000001">
    <property type="protein sequence ID" value="MDJ1491710.1"/>
    <property type="molecule type" value="Genomic_DNA"/>
</dbReference>
<dbReference type="PANTHER" id="PTHR23416">
    <property type="entry name" value="SIALIC ACID SYNTHASE-RELATED"/>
    <property type="match status" value="1"/>
</dbReference>
<dbReference type="CDD" id="cd04647">
    <property type="entry name" value="LbH_MAT_like"/>
    <property type="match status" value="1"/>
</dbReference>
<dbReference type="SUPFAM" id="SSF51161">
    <property type="entry name" value="Trimeric LpxA-like enzymes"/>
    <property type="match status" value="1"/>
</dbReference>
<reference evidence="1 2" key="1">
    <citation type="submission" date="2023-05" db="EMBL/GenBank/DDBJ databases">
        <authorList>
            <person name="Zhang X."/>
        </authorList>
    </citation>
    <scope>NUCLEOTIDE SEQUENCE [LARGE SCALE GENOMIC DNA]</scope>
    <source>
        <strain evidence="1 2">DM2B3-1</strain>
    </source>
</reference>
<dbReference type="EC" id="2.3.1.-" evidence="1"/>
<name>A0ABT7CDF4_9BACT</name>
<dbReference type="InterPro" id="IPR051159">
    <property type="entry name" value="Hexapeptide_acetyltransf"/>
</dbReference>
<dbReference type="GO" id="GO:0016746">
    <property type="term" value="F:acyltransferase activity"/>
    <property type="evidence" value="ECO:0007669"/>
    <property type="project" value="UniProtKB-KW"/>
</dbReference>
<keyword evidence="1" id="KW-0808">Transferase</keyword>